<reference evidence="3 4" key="1">
    <citation type="journal article" date="2016" name="Nat. Commun.">
        <title>Thousands of microbial genomes shed light on interconnected biogeochemical processes in an aquifer system.</title>
        <authorList>
            <person name="Anantharaman K."/>
            <person name="Brown C.T."/>
            <person name="Hug L.A."/>
            <person name="Sharon I."/>
            <person name="Castelle C.J."/>
            <person name="Probst A.J."/>
            <person name="Thomas B.C."/>
            <person name="Singh A."/>
            <person name="Wilkins M.J."/>
            <person name="Karaoz U."/>
            <person name="Brodie E.L."/>
            <person name="Williams K.H."/>
            <person name="Hubbard S.S."/>
            <person name="Banfield J.F."/>
        </authorList>
    </citation>
    <scope>NUCLEOTIDE SEQUENCE [LARGE SCALE GENOMIC DNA]</scope>
</reference>
<feature type="transmembrane region" description="Helical" evidence="1">
    <location>
        <begin position="121"/>
        <end position="139"/>
    </location>
</feature>
<dbReference type="STRING" id="1798704.A3J93_04530"/>
<evidence type="ECO:0000313" key="3">
    <source>
        <dbReference type="EMBL" id="OGH88501.1"/>
    </source>
</evidence>
<sequence>MWLILAFLSAITAAGVAIFAKMGLKNIDSTFATTVRSLIMAGFLVLTSLFLGKFNSTNFHSLSAREWWFIFLAGISGALSWLFYFMALKVGLATRVVVIDRLSLVFVVLLAAVFLGEALSWRVALGALLMVGGAIIISLK</sequence>
<organism evidence="3 4">
    <name type="scientific">Candidatus Magasanikbacteria bacterium RIFOXYC2_FULL_42_28</name>
    <dbReference type="NCBI Taxonomy" id="1798704"/>
    <lineage>
        <taxon>Bacteria</taxon>
        <taxon>Candidatus Magasanikiibacteriota</taxon>
    </lineage>
</organism>
<feature type="domain" description="EamA" evidence="2">
    <location>
        <begin position="2"/>
        <end position="138"/>
    </location>
</feature>
<keyword evidence="1" id="KW-0472">Membrane</keyword>
<dbReference type="InterPro" id="IPR037185">
    <property type="entry name" value="EmrE-like"/>
</dbReference>
<dbReference type="Gene3D" id="1.10.3730.20">
    <property type="match status" value="1"/>
</dbReference>
<feature type="transmembrane region" description="Helical" evidence="1">
    <location>
        <begin position="35"/>
        <end position="55"/>
    </location>
</feature>
<keyword evidence="1" id="KW-1133">Transmembrane helix</keyword>
<feature type="transmembrane region" description="Helical" evidence="1">
    <location>
        <begin position="92"/>
        <end position="114"/>
    </location>
</feature>
<dbReference type="GO" id="GO:0016020">
    <property type="term" value="C:membrane"/>
    <property type="evidence" value="ECO:0007669"/>
    <property type="project" value="InterPro"/>
</dbReference>
<dbReference type="Pfam" id="PF00892">
    <property type="entry name" value="EamA"/>
    <property type="match status" value="1"/>
</dbReference>
<feature type="transmembrane region" description="Helical" evidence="1">
    <location>
        <begin position="67"/>
        <end position="86"/>
    </location>
</feature>
<dbReference type="PANTHER" id="PTHR22911:SF137">
    <property type="entry name" value="SOLUTE CARRIER FAMILY 35 MEMBER G2-RELATED"/>
    <property type="match status" value="1"/>
</dbReference>
<protein>
    <recommendedName>
        <fullName evidence="2">EamA domain-containing protein</fullName>
    </recommendedName>
</protein>
<evidence type="ECO:0000259" key="2">
    <source>
        <dbReference type="Pfam" id="PF00892"/>
    </source>
</evidence>
<dbReference type="InterPro" id="IPR000620">
    <property type="entry name" value="EamA_dom"/>
</dbReference>
<evidence type="ECO:0000313" key="4">
    <source>
        <dbReference type="Proteomes" id="UP000177907"/>
    </source>
</evidence>
<dbReference type="PANTHER" id="PTHR22911">
    <property type="entry name" value="ACYL-MALONYL CONDENSING ENZYME-RELATED"/>
    <property type="match status" value="1"/>
</dbReference>
<gene>
    <name evidence="3" type="ORF">A3J93_04530</name>
</gene>
<dbReference type="SUPFAM" id="SSF103481">
    <property type="entry name" value="Multidrug resistance efflux transporter EmrE"/>
    <property type="match status" value="1"/>
</dbReference>
<comment type="caution">
    <text evidence="3">The sequence shown here is derived from an EMBL/GenBank/DDBJ whole genome shotgun (WGS) entry which is preliminary data.</text>
</comment>
<dbReference type="EMBL" id="MFQZ01000002">
    <property type="protein sequence ID" value="OGH88501.1"/>
    <property type="molecule type" value="Genomic_DNA"/>
</dbReference>
<name>A0A1F6NX85_9BACT</name>
<proteinExistence type="predicted"/>
<dbReference type="AlphaFoldDB" id="A0A1F6NX85"/>
<keyword evidence="1" id="KW-0812">Transmembrane</keyword>
<evidence type="ECO:0000256" key="1">
    <source>
        <dbReference type="SAM" id="Phobius"/>
    </source>
</evidence>
<accession>A0A1F6NX85</accession>
<dbReference type="Proteomes" id="UP000177907">
    <property type="component" value="Unassembled WGS sequence"/>
</dbReference>